<keyword evidence="4" id="KW-1185">Reference proteome</keyword>
<evidence type="ECO:0000313" key="3">
    <source>
        <dbReference type="EMBL" id="RKS80739.1"/>
    </source>
</evidence>
<evidence type="ECO:0000256" key="2">
    <source>
        <dbReference type="SAM" id="Phobius"/>
    </source>
</evidence>
<dbReference type="RefSeq" id="WP_183061561.1">
    <property type="nucleotide sequence ID" value="NZ_RBWV01000002.1"/>
</dbReference>
<dbReference type="Proteomes" id="UP000281955">
    <property type="component" value="Unassembled WGS sequence"/>
</dbReference>
<dbReference type="EMBL" id="RBWV01000002">
    <property type="protein sequence ID" value="RKS80739.1"/>
    <property type="molecule type" value="Genomic_DNA"/>
</dbReference>
<dbReference type="InParanoid" id="A0A420XVP7"/>
<feature type="transmembrane region" description="Helical" evidence="2">
    <location>
        <begin position="233"/>
        <end position="249"/>
    </location>
</feature>
<evidence type="ECO:0000256" key="1">
    <source>
        <dbReference type="SAM" id="MobiDB-lite"/>
    </source>
</evidence>
<comment type="caution">
    <text evidence="3">The sequence shown here is derived from an EMBL/GenBank/DDBJ whole genome shotgun (WGS) entry which is preliminary data.</text>
</comment>
<sequence length="499" mass="51628">MSAPVLERPFAFPVRLPTSGLAAVCGPRALLPLGVASAAVVGAAATLGPLAGLAAVVAVLGALAVVARPALAGLVLAWVVPLTPGLRRGLLVPGFKVSEVVAVGLGALVLLTVGRQEHARWRVFDWVALAYVVLTVALGVAGLLRRGAPLTGDISTLVSPVQFFLAYRVVRITLPTPELRTRALRGTLLASLVVTGTVLLQLGPGPGGRLLSSLTGVAYTGRATGLYSHWHDLAGYAFLIIVVGVALLLTPGQRVLPPPLLVGVVLANLLSLVASLTIIAMIGTLLAAVVLGVRKGRVVQLLGVLVASVAVATAAFGPTLVTRLSTQFSGPAVGTTGGSSGGFLPHSLAYRLEVWTTQYGPALKPHLLAGYGPGIPPEVNWKFTESLYLTLLLRGGVPLLAAFAFWCLFLWTRARRAEGSVRPEESALGHAMSAIVLGTIVMDISNPYFVNNGFPHALWVLAGLLAVPTPLRSASWPRPTPVRSSASSSTTTTTRASSG</sequence>
<reference evidence="3 4" key="1">
    <citation type="submission" date="2018-10" db="EMBL/GenBank/DDBJ databases">
        <title>Genomic Encyclopedia of Archaeal and Bacterial Type Strains, Phase II (KMG-II): from individual species to whole genera.</title>
        <authorList>
            <person name="Goeker M."/>
        </authorList>
    </citation>
    <scope>NUCLEOTIDE SEQUENCE [LARGE SCALE GENOMIC DNA]</scope>
    <source>
        <strain evidence="3 4">RP-AC37</strain>
    </source>
</reference>
<feature type="transmembrane region" description="Helical" evidence="2">
    <location>
        <begin position="298"/>
        <end position="321"/>
    </location>
</feature>
<name>A0A420XVP7_9ACTN</name>
<dbReference type="InterPro" id="IPR051533">
    <property type="entry name" value="WaaL-like"/>
</dbReference>
<feature type="transmembrane region" description="Helical" evidence="2">
    <location>
        <begin position="53"/>
        <end position="78"/>
    </location>
</feature>
<dbReference type="AlphaFoldDB" id="A0A420XVP7"/>
<protein>
    <recommendedName>
        <fullName evidence="5">O-antigen ligase</fullName>
    </recommendedName>
</protein>
<dbReference type="PANTHER" id="PTHR37422">
    <property type="entry name" value="TEICHURONIC ACID BIOSYNTHESIS PROTEIN TUAE"/>
    <property type="match status" value="1"/>
</dbReference>
<feature type="compositionally biased region" description="Low complexity" evidence="1">
    <location>
        <begin position="483"/>
        <end position="499"/>
    </location>
</feature>
<feature type="transmembrane region" description="Helical" evidence="2">
    <location>
        <begin position="182"/>
        <end position="202"/>
    </location>
</feature>
<organism evidence="3 4">
    <name type="scientific">Motilibacter peucedani</name>
    <dbReference type="NCBI Taxonomy" id="598650"/>
    <lineage>
        <taxon>Bacteria</taxon>
        <taxon>Bacillati</taxon>
        <taxon>Actinomycetota</taxon>
        <taxon>Actinomycetes</taxon>
        <taxon>Motilibacterales</taxon>
        <taxon>Motilibacteraceae</taxon>
        <taxon>Motilibacter</taxon>
    </lineage>
</organism>
<accession>A0A420XVP7</accession>
<feature type="region of interest" description="Disordered" evidence="1">
    <location>
        <begin position="473"/>
        <end position="499"/>
    </location>
</feature>
<feature type="transmembrane region" description="Helical" evidence="2">
    <location>
        <begin position="90"/>
        <end position="111"/>
    </location>
</feature>
<evidence type="ECO:0008006" key="5">
    <source>
        <dbReference type="Google" id="ProtNLM"/>
    </source>
</evidence>
<keyword evidence="2" id="KW-0812">Transmembrane</keyword>
<keyword evidence="2" id="KW-0472">Membrane</keyword>
<gene>
    <name evidence="3" type="ORF">CLV35_0207</name>
</gene>
<feature type="transmembrane region" description="Helical" evidence="2">
    <location>
        <begin position="387"/>
        <end position="411"/>
    </location>
</feature>
<keyword evidence="2" id="KW-1133">Transmembrane helix</keyword>
<feature type="transmembrane region" description="Helical" evidence="2">
    <location>
        <begin position="123"/>
        <end position="144"/>
    </location>
</feature>
<dbReference type="PANTHER" id="PTHR37422:SF13">
    <property type="entry name" value="LIPOPOLYSACCHARIDE BIOSYNTHESIS PROTEIN PA4999-RELATED"/>
    <property type="match status" value="1"/>
</dbReference>
<proteinExistence type="predicted"/>
<feature type="transmembrane region" description="Helical" evidence="2">
    <location>
        <begin position="269"/>
        <end position="291"/>
    </location>
</feature>
<evidence type="ECO:0000313" key="4">
    <source>
        <dbReference type="Proteomes" id="UP000281955"/>
    </source>
</evidence>